<proteinExistence type="predicted"/>
<keyword evidence="2" id="KW-1185">Reference proteome</keyword>
<sequence length="278" mass="30637">MMDSEGQPAVDTTVPSPARIYDYALGGAQNFAVDRAVLDQITEIFPSTPQPARDNRDFLRRAVRFCGERGIGRFLDLGSGIPTVDNVHEVAQKRDPAARVVYVDNDPVAAAHAYRLLGGVHGATMLQQDMRDTEQILAQPEVRSLLDDQEPVAVLMVAMAHYLKDADDPIKILSAYREAMPPGSYLVFSHMTGDDFPEQLAQAVETFNADASDNDQMVLRSHAEQQELLEASGFALVDPGLTYPACWRPQTTLNVDHDPRNATFYAAVAHPRRHNPAV</sequence>
<dbReference type="InterPro" id="IPR006764">
    <property type="entry name" value="SAM_dep_MeTrfase_SAV2177_type"/>
</dbReference>
<keyword evidence="1" id="KW-0489">Methyltransferase</keyword>
<dbReference type="Pfam" id="PF04672">
    <property type="entry name" value="Methyltransf_19"/>
    <property type="match status" value="1"/>
</dbReference>
<reference evidence="2" key="1">
    <citation type="journal article" date="2019" name="Int. J. Syst. Evol. Microbiol.">
        <title>The Global Catalogue of Microorganisms (GCM) 10K type strain sequencing project: providing services to taxonomists for standard genome sequencing and annotation.</title>
        <authorList>
            <consortium name="The Broad Institute Genomics Platform"/>
            <consortium name="The Broad Institute Genome Sequencing Center for Infectious Disease"/>
            <person name="Wu L."/>
            <person name="Ma J."/>
        </authorList>
    </citation>
    <scope>NUCLEOTIDE SEQUENCE [LARGE SCALE GENOMIC DNA]</scope>
    <source>
        <strain evidence="2">WLHS5</strain>
    </source>
</reference>
<dbReference type="GO" id="GO:0008168">
    <property type="term" value="F:methyltransferase activity"/>
    <property type="evidence" value="ECO:0007669"/>
    <property type="project" value="UniProtKB-KW"/>
</dbReference>
<dbReference type="CDD" id="cd02440">
    <property type="entry name" value="AdoMet_MTases"/>
    <property type="match status" value="1"/>
</dbReference>
<protein>
    <submittedName>
        <fullName evidence="1">SAM-dependent methyltransferase</fullName>
        <ecNumber evidence="1">2.1.1.-</ecNumber>
    </submittedName>
</protein>
<evidence type="ECO:0000313" key="2">
    <source>
        <dbReference type="Proteomes" id="UP001596504"/>
    </source>
</evidence>
<gene>
    <name evidence="1" type="ORF">ACFQRI_26815</name>
</gene>
<dbReference type="Gene3D" id="3.40.50.150">
    <property type="entry name" value="Vaccinia Virus protein VP39"/>
    <property type="match status" value="1"/>
</dbReference>
<accession>A0ABW2LTR5</accession>
<organism evidence="1 2">
    <name type="scientific">Saccharopolyspora griseoalba</name>
    <dbReference type="NCBI Taxonomy" id="1431848"/>
    <lineage>
        <taxon>Bacteria</taxon>
        <taxon>Bacillati</taxon>
        <taxon>Actinomycetota</taxon>
        <taxon>Actinomycetes</taxon>
        <taxon>Pseudonocardiales</taxon>
        <taxon>Pseudonocardiaceae</taxon>
        <taxon>Saccharopolyspora</taxon>
    </lineage>
</organism>
<dbReference type="RefSeq" id="WP_380673401.1">
    <property type="nucleotide sequence ID" value="NZ_JBHTCJ010000025.1"/>
</dbReference>
<evidence type="ECO:0000313" key="1">
    <source>
        <dbReference type="EMBL" id="MFC7345040.1"/>
    </source>
</evidence>
<dbReference type="SUPFAM" id="SSF53335">
    <property type="entry name" value="S-adenosyl-L-methionine-dependent methyltransferases"/>
    <property type="match status" value="1"/>
</dbReference>
<dbReference type="EMBL" id="JBHTCJ010000025">
    <property type="protein sequence ID" value="MFC7345040.1"/>
    <property type="molecule type" value="Genomic_DNA"/>
</dbReference>
<dbReference type="InterPro" id="IPR029063">
    <property type="entry name" value="SAM-dependent_MTases_sf"/>
</dbReference>
<dbReference type="Proteomes" id="UP001596504">
    <property type="component" value="Unassembled WGS sequence"/>
</dbReference>
<dbReference type="PIRSF" id="PIRSF017393">
    <property type="entry name" value="MTase_SAV2177"/>
    <property type="match status" value="1"/>
</dbReference>
<dbReference type="GO" id="GO:0032259">
    <property type="term" value="P:methylation"/>
    <property type="evidence" value="ECO:0007669"/>
    <property type="project" value="UniProtKB-KW"/>
</dbReference>
<dbReference type="EC" id="2.1.1.-" evidence="1"/>
<comment type="caution">
    <text evidence="1">The sequence shown here is derived from an EMBL/GenBank/DDBJ whole genome shotgun (WGS) entry which is preliminary data.</text>
</comment>
<name>A0ABW2LTR5_9PSEU</name>
<keyword evidence="1" id="KW-0808">Transferase</keyword>